<dbReference type="EMBL" id="SHLC01000001">
    <property type="protein sequence ID" value="RZU66511.1"/>
    <property type="molecule type" value="Genomic_DNA"/>
</dbReference>
<dbReference type="CDD" id="cd05254">
    <property type="entry name" value="dTDP_HR_like_SDR_e"/>
    <property type="match status" value="1"/>
</dbReference>
<organism evidence="2 3">
    <name type="scientific">Microterricola gilva</name>
    <dbReference type="NCBI Taxonomy" id="393267"/>
    <lineage>
        <taxon>Bacteria</taxon>
        <taxon>Bacillati</taxon>
        <taxon>Actinomycetota</taxon>
        <taxon>Actinomycetes</taxon>
        <taxon>Micrococcales</taxon>
        <taxon>Microbacteriaceae</taxon>
        <taxon>Microterricola</taxon>
    </lineage>
</organism>
<accession>A0A4Q8AQL7</accession>
<dbReference type="PANTHER" id="PTHR43242">
    <property type="entry name" value="NAD(P)-BINDING ROSSMANN-FOLD SUPERFAMILY PROTEIN"/>
    <property type="match status" value="1"/>
</dbReference>
<dbReference type="Proteomes" id="UP000291483">
    <property type="component" value="Unassembled WGS sequence"/>
</dbReference>
<sequence length="303" mass="32164">MPRWLVTGATGLLGSNVALRLGEESEIVLTARSAPRSAPATFLAADLASANSRSGLVDRAAADVIFHSAAISSIEACESNPALAQLVNVDASADLARQAYAVGSKFVFISTDAVFDGSIGNYSETDPASPSTEYGRSKVRAENAVLEANPDAIIARVNFYGWSPTGRRSLAEFFHRELAAGHTVNGFTDTVVSTMYVGDLVESIALLVAHRASGIFNVVSSEPISKYDFGRNIAKAFGFDPLLVREATSADHLADRRGSQMSLSVDKFWSTTGSRPVGQLDGIARLRAAFDSGVPEIIKQYAN</sequence>
<gene>
    <name evidence="2" type="ORF">EV379_2869</name>
</gene>
<dbReference type="InterPro" id="IPR029903">
    <property type="entry name" value="RmlD-like-bd"/>
</dbReference>
<protein>
    <submittedName>
        <fullName evidence="2">dTDP-4-dehydrorhamnose reductase</fullName>
    </submittedName>
</protein>
<evidence type="ECO:0000313" key="3">
    <source>
        <dbReference type="Proteomes" id="UP000291483"/>
    </source>
</evidence>
<proteinExistence type="predicted"/>
<dbReference type="Gene3D" id="3.40.50.720">
    <property type="entry name" value="NAD(P)-binding Rossmann-like Domain"/>
    <property type="match status" value="1"/>
</dbReference>
<dbReference type="AlphaFoldDB" id="A0A4Q8AQL7"/>
<name>A0A4Q8AQL7_9MICO</name>
<dbReference type="RefSeq" id="WP_130506700.1">
    <property type="nucleotide sequence ID" value="NZ_SHLC01000001.1"/>
</dbReference>
<feature type="domain" description="RmlD-like substrate binding" evidence="1">
    <location>
        <begin position="5"/>
        <end position="274"/>
    </location>
</feature>
<dbReference type="SUPFAM" id="SSF51735">
    <property type="entry name" value="NAD(P)-binding Rossmann-fold domains"/>
    <property type="match status" value="1"/>
</dbReference>
<dbReference type="PANTHER" id="PTHR43242:SF1">
    <property type="entry name" value="NAD(P)-BINDING ROSSMANN-FOLD SUPERFAMILY PROTEIN"/>
    <property type="match status" value="1"/>
</dbReference>
<comment type="caution">
    <text evidence="2">The sequence shown here is derived from an EMBL/GenBank/DDBJ whole genome shotgun (WGS) entry which is preliminary data.</text>
</comment>
<evidence type="ECO:0000313" key="2">
    <source>
        <dbReference type="EMBL" id="RZU66511.1"/>
    </source>
</evidence>
<keyword evidence="3" id="KW-1185">Reference proteome</keyword>
<dbReference type="OrthoDB" id="9803892at2"/>
<dbReference type="InterPro" id="IPR036291">
    <property type="entry name" value="NAD(P)-bd_dom_sf"/>
</dbReference>
<evidence type="ECO:0000259" key="1">
    <source>
        <dbReference type="Pfam" id="PF04321"/>
    </source>
</evidence>
<reference evidence="2 3" key="1">
    <citation type="submission" date="2019-02" db="EMBL/GenBank/DDBJ databases">
        <title>Sequencing the genomes of 1000 actinobacteria strains.</title>
        <authorList>
            <person name="Klenk H.-P."/>
        </authorList>
    </citation>
    <scope>NUCLEOTIDE SEQUENCE [LARGE SCALE GENOMIC DNA]</scope>
    <source>
        <strain evidence="2 3">DSM 18319</strain>
    </source>
</reference>
<dbReference type="Pfam" id="PF04321">
    <property type="entry name" value="RmlD_sub_bind"/>
    <property type="match status" value="1"/>
</dbReference>